<dbReference type="AlphaFoldDB" id="W9NLB3"/>
<dbReference type="Proteomes" id="UP000030751">
    <property type="component" value="Unassembled WGS sequence"/>
</dbReference>
<evidence type="ECO:0000256" key="1">
    <source>
        <dbReference type="SAM" id="MobiDB-lite"/>
    </source>
</evidence>
<protein>
    <submittedName>
        <fullName evidence="2">Uncharacterized protein</fullName>
    </submittedName>
</protein>
<dbReference type="EMBL" id="JH651035">
    <property type="protein sequence ID" value="EXA30792.1"/>
    <property type="molecule type" value="Genomic_DNA"/>
</dbReference>
<gene>
    <name evidence="2" type="ORF">FOVG_17888</name>
</gene>
<evidence type="ECO:0000313" key="2">
    <source>
        <dbReference type="EMBL" id="EXA30792.1"/>
    </source>
</evidence>
<dbReference type="HOGENOM" id="CLU_2740089_0_0_1"/>
<reference evidence="2" key="1">
    <citation type="submission" date="2011-10" db="EMBL/GenBank/DDBJ databases">
        <title>The Genome Sequence of Fusarium oxysporum HDV247.</title>
        <authorList>
            <consortium name="The Broad Institute Genome Sequencing Platform"/>
            <person name="Ma L.-J."/>
            <person name="Gale L.R."/>
            <person name="Schwartz D.C."/>
            <person name="Zhou S."/>
            <person name="Corby-Kistler H."/>
            <person name="Young S.K."/>
            <person name="Zeng Q."/>
            <person name="Gargeya S."/>
            <person name="Fitzgerald M."/>
            <person name="Haas B."/>
            <person name="Abouelleil A."/>
            <person name="Alvarado L."/>
            <person name="Arachchi H.M."/>
            <person name="Berlin A."/>
            <person name="Brown A."/>
            <person name="Chapman S.B."/>
            <person name="Chen Z."/>
            <person name="Dunbar C."/>
            <person name="Freedman E."/>
            <person name="Gearin G."/>
            <person name="Goldberg J."/>
            <person name="Griggs A."/>
            <person name="Gujja S."/>
            <person name="Heiman D."/>
            <person name="Howarth C."/>
            <person name="Larson L."/>
            <person name="Lui A."/>
            <person name="MacDonald P.J.P."/>
            <person name="Montmayeur A."/>
            <person name="Murphy C."/>
            <person name="Neiman D."/>
            <person name="Pearson M."/>
            <person name="Priest M."/>
            <person name="Roberts A."/>
            <person name="Saif S."/>
            <person name="Shea T."/>
            <person name="Shenoy N."/>
            <person name="Sisk P."/>
            <person name="Stolte C."/>
            <person name="Sykes S."/>
            <person name="Wortman J."/>
            <person name="Nusbaum C."/>
            <person name="Birren B."/>
        </authorList>
    </citation>
    <scope>NUCLEOTIDE SEQUENCE [LARGE SCALE GENOMIC DNA]</scope>
    <source>
        <strain evidence="2">HDV247</strain>
    </source>
</reference>
<accession>W9NLB3</accession>
<reference evidence="2" key="2">
    <citation type="submission" date="2012-05" db="EMBL/GenBank/DDBJ databases">
        <title>Annotation of the Genome Sequence of Fusarium oxysporum HDV247.</title>
        <authorList>
            <consortium name="The Broad Institute Genomics Platform"/>
            <person name="Ma L.-J."/>
            <person name="Corby-Kistler H."/>
            <person name="Broz K."/>
            <person name="Gale L.R."/>
            <person name="Jonkers W."/>
            <person name="O'Donnell K."/>
            <person name="Ploetz R."/>
            <person name="Steinberg C."/>
            <person name="Schwartz D.C."/>
            <person name="VanEtten H."/>
            <person name="Zhou S."/>
            <person name="Young S.K."/>
            <person name="Zeng Q."/>
            <person name="Gargeya S."/>
            <person name="Fitzgerald M."/>
            <person name="Abouelleil A."/>
            <person name="Alvarado L."/>
            <person name="Chapman S.B."/>
            <person name="Gainer-Dewar J."/>
            <person name="Goldberg J."/>
            <person name="Griggs A."/>
            <person name="Gujja S."/>
            <person name="Hansen M."/>
            <person name="Howarth C."/>
            <person name="Imamovic A."/>
            <person name="Ireland A."/>
            <person name="Larimer J."/>
            <person name="McCowan C."/>
            <person name="Murphy C."/>
            <person name="Pearson M."/>
            <person name="Poon T.W."/>
            <person name="Priest M."/>
            <person name="Roberts A."/>
            <person name="Saif S."/>
            <person name="Shea T."/>
            <person name="Sykes S."/>
            <person name="Wortman J."/>
            <person name="Nusbaum C."/>
            <person name="Birren B."/>
        </authorList>
    </citation>
    <scope>NUCLEOTIDE SEQUENCE</scope>
    <source>
        <strain evidence="2">HDV247</strain>
    </source>
</reference>
<name>W9NLB3_FUSOX</name>
<organism evidence="2">
    <name type="scientific">Fusarium oxysporum f. sp. pisi HDV247</name>
    <dbReference type="NCBI Taxonomy" id="1080344"/>
    <lineage>
        <taxon>Eukaryota</taxon>
        <taxon>Fungi</taxon>
        <taxon>Dikarya</taxon>
        <taxon>Ascomycota</taxon>
        <taxon>Pezizomycotina</taxon>
        <taxon>Sordariomycetes</taxon>
        <taxon>Hypocreomycetidae</taxon>
        <taxon>Hypocreales</taxon>
        <taxon>Nectriaceae</taxon>
        <taxon>Fusarium</taxon>
        <taxon>Fusarium oxysporum species complex</taxon>
    </lineage>
</organism>
<proteinExistence type="predicted"/>
<sequence length="71" mass="7995">MLTWPTCRRGSRRLMKSGRLRALGMRQVRKVRGTQGSTSRVADLQSIGRVSPPNVSGQHFPKSRQYLKSSP</sequence>
<feature type="region of interest" description="Disordered" evidence="1">
    <location>
        <begin position="30"/>
        <end position="71"/>
    </location>
</feature>